<reference evidence="2" key="1">
    <citation type="submission" date="2021-02" db="EMBL/GenBank/DDBJ databases">
        <authorList>
            <person name="Nowell W R."/>
        </authorList>
    </citation>
    <scope>NUCLEOTIDE SEQUENCE</scope>
</reference>
<evidence type="ECO:0000313" key="4">
    <source>
        <dbReference type="EMBL" id="CAF3699827.1"/>
    </source>
</evidence>
<dbReference type="Proteomes" id="UP000682733">
    <property type="component" value="Unassembled WGS sequence"/>
</dbReference>
<evidence type="ECO:0000313" key="5">
    <source>
        <dbReference type="Proteomes" id="UP000663829"/>
    </source>
</evidence>
<proteinExistence type="predicted"/>
<name>A0A814AXH1_9BILA</name>
<dbReference type="Proteomes" id="UP000681722">
    <property type="component" value="Unassembled WGS sequence"/>
</dbReference>
<dbReference type="OrthoDB" id="73919at2759"/>
<sequence length="232" mass="26918">MFCCLHYREQRAAVKIRHQLARNLIIQTYNKKPAFIRTLFSHTVEGEALRTAVRAMHRNLYSSGLFRRKRRACYLSTGKDFISVMEKDGAVIPDDEQCRKNQESQDKEILERKQMAFHSSPEFTYTLLPDGVLHISRADTLLRNVVSKHVLQASCEPEVIYAGTCRFERRDEEEDIVFVIDNDSGTYAPKNDRDELARLKNLLEWNFRGLKVDAKTYVPPGMDDDADKQKDT</sequence>
<organism evidence="2 5">
    <name type="scientific">Didymodactylos carnosus</name>
    <dbReference type="NCBI Taxonomy" id="1234261"/>
    <lineage>
        <taxon>Eukaryota</taxon>
        <taxon>Metazoa</taxon>
        <taxon>Spiralia</taxon>
        <taxon>Gnathifera</taxon>
        <taxon>Rotifera</taxon>
        <taxon>Eurotatoria</taxon>
        <taxon>Bdelloidea</taxon>
        <taxon>Philodinida</taxon>
        <taxon>Philodinidae</taxon>
        <taxon>Didymodactylos</taxon>
    </lineage>
</organism>
<dbReference type="EMBL" id="CAJNOK010000994">
    <property type="protein sequence ID" value="CAF0787136.1"/>
    <property type="molecule type" value="Genomic_DNA"/>
</dbReference>
<evidence type="ECO:0000313" key="3">
    <source>
        <dbReference type="EMBL" id="CAF3569453.1"/>
    </source>
</evidence>
<dbReference type="EMBL" id="CAJOBA010000994">
    <property type="protein sequence ID" value="CAF3569453.1"/>
    <property type="molecule type" value="Genomic_DNA"/>
</dbReference>
<dbReference type="AlphaFoldDB" id="A0A814AXH1"/>
<dbReference type="EMBL" id="CAJOBC010001806">
    <property type="protein sequence ID" value="CAF3699827.1"/>
    <property type="molecule type" value="Genomic_DNA"/>
</dbReference>
<accession>A0A814AXH1</accession>
<dbReference type="Proteomes" id="UP000677228">
    <property type="component" value="Unassembled WGS sequence"/>
</dbReference>
<keyword evidence="5" id="KW-1185">Reference proteome</keyword>
<dbReference type="Proteomes" id="UP000663829">
    <property type="component" value="Unassembled WGS sequence"/>
</dbReference>
<protein>
    <submittedName>
        <fullName evidence="2">Uncharacterized protein</fullName>
    </submittedName>
</protein>
<comment type="caution">
    <text evidence="2">The sequence shown here is derived from an EMBL/GenBank/DDBJ whole genome shotgun (WGS) entry which is preliminary data.</text>
</comment>
<evidence type="ECO:0000313" key="1">
    <source>
        <dbReference type="EMBL" id="CAF0787136.1"/>
    </source>
</evidence>
<evidence type="ECO:0000313" key="2">
    <source>
        <dbReference type="EMBL" id="CAF0920427.1"/>
    </source>
</evidence>
<dbReference type="EMBL" id="CAJNOQ010001806">
    <property type="protein sequence ID" value="CAF0920427.1"/>
    <property type="molecule type" value="Genomic_DNA"/>
</dbReference>
<gene>
    <name evidence="2" type="ORF">GPM918_LOCUS9621</name>
    <name evidence="1" type="ORF">OVA965_LOCUS3936</name>
    <name evidence="4" type="ORF">SRO942_LOCUS9622</name>
    <name evidence="3" type="ORF">TMI583_LOCUS3934</name>
</gene>